<evidence type="ECO:0000313" key="5">
    <source>
        <dbReference type="Proteomes" id="UP001437256"/>
    </source>
</evidence>
<reference evidence="4 5" key="1">
    <citation type="submission" date="2024-05" db="EMBL/GenBank/DDBJ databases">
        <title>A draft genome resource for the thread blight pathogen Marasmius tenuissimus strain MS-2.</title>
        <authorList>
            <person name="Yulfo-Soto G.E."/>
            <person name="Baruah I.K."/>
            <person name="Amoako-Attah I."/>
            <person name="Bukari Y."/>
            <person name="Meinhardt L.W."/>
            <person name="Bailey B.A."/>
            <person name="Cohen S.P."/>
        </authorList>
    </citation>
    <scope>NUCLEOTIDE SEQUENCE [LARGE SCALE GENOMIC DNA]</scope>
    <source>
        <strain evidence="4 5">MS-2</strain>
    </source>
</reference>
<evidence type="ECO:0000256" key="3">
    <source>
        <dbReference type="SAM" id="SignalP"/>
    </source>
</evidence>
<evidence type="ECO:0000313" key="4">
    <source>
        <dbReference type="EMBL" id="KAL0064859.1"/>
    </source>
</evidence>
<dbReference type="Proteomes" id="UP001437256">
    <property type="component" value="Unassembled WGS sequence"/>
</dbReference>
<keyword evidence="2" id="KW-0472">Membrane</keyword>
<feature type="signal peptide" evidence="3">
    <location>
        <begin position="1"/>
        <end position="20"/>
    </location>
</feature>
<organism evidence="4 5">
    <name type="scientific">Marasmius tenuissimus</name>
    <dbReference type="NCBI Taxonomy" id="585030"/>
    <lineage>
        <taxon>Eukaryota</taxon>
        <taxon>Fungi</taxon>
        <taxon>Dikarya</taxon>
        <taxon>Basidiomycota</taxon>
        <taxon>Agaricomycotina</taxon>
        <taxon>Agaricomycetes</taxon>
        <taxon>Agaricomycetidae</taxon>
        <taxon>Agaricales</taxon>
        <taxon>Marasmiineae</taxon>
        <taxon>Marasmiaceae</taxon>
        <taxon>Marasmius</taxon>
    </lineage>
</organism>
<accession>A0ABR2ZUW9</accession>
<gene>
    <name evidence="4" type="ORF">AAF712_008256</name>
</gene>
<name>A0ABR2ZUW9_9AGAR</name>
<feature type="transmembrane region" description="Helical" evidence="2">
    <location>
        <begin position="339"/>
        <end position="363"/>
    </location>
</feature>
<keyword evidence="3" id="KW-0732">Signal</keyword>
<comment type="caution">
    <text evidence="4">The sequence shown here is derived from an EMBL/GenBank/DDBJ whole genome shotgun (WGS) entry which is preliminary data.</text>
</comment>
<protein>
    <submittedName>
        <fullName evidence="4">Uncharacterized protein</fullName>
    </submittedName>
</protein>
<evidence type="ECO:0000256" key="2">
    <source>
        <dbReference type="SAM" id="Phobius"/>
    </source>
</evidence>
<feature type="region of interest" description="Disordered" evidence="1">
    <location>
        <begin position="406"/>
        <end position="453"/>
    </location>
</feature>
<sequence length="453" mass="49560">MLLATTSVAALLTPLLLSQAYRVNTVMLKFNDSGFEVLDAVSFGKMTDVKASAQLNIGMHSWEADSSYAETIGAPNFYYPADSVSNNSWAADWFIAGNIANATVRSLRGLQLKISCAHRSSEDLDVERLNTSWTTFCHSHIPDFHGPTPGNRIGGTTGPPNGNQINFSIYFCNNGSAAFPFSEGPQSQNMGYAYYTYTRTLGATNVSQNTSGLIQCNSTLTTGTAFVHGSKDMYKDFSPQWLLNSTNATEPLIDPLYAAFNGLGEPQVDLESTILRYGSRDLRESSELDFDKDALNSVLGGLYDGVVIFADALARLSRDAETYTAELSLPVALYTRDNLWASSACALLSLWFLLMVALTLWGYRRTFVYNLDSYVAAELIFRADHLLEDLPLGEVDDNQMLKDEPFDFDSLPSKVPPRGHKDDNRLSEGTNTESPLAGADNSEGSKDKASGFV</sequence>
<feature type="chain" id="PRO_5047364627" evidence="3">
    <location>
        <begin position="21"/>
        <end position="453"/>
    </location>
</feature>
<keyword evidence="5" id="KW-1185">Reference proteome</keyword>
<proteinExistence type="predicted"/>
<feature type="compositionally biased region" description="Basic and acidic residues" evidence="1">
    <location>
        <begin position="443"/>
        <end position="453"/>
    </location>
</feature>
<keyword evidence="2" id="KW-0812">Transmembrane</keyword>
<dbReference type="EMBL" id="JBBXMP010000056">
    <property type="protein sequence ID" value="KAL0064859.1"/>
    <property type="molecule type" value="Genomic_DNA"/>
</dbReference>
<keyword evidence="2" id="KW-1133">Transmembrane helix</keyword>
<evidence type="ECO:0000256" key="1">
    <source>
        <dbReference type="SAM" id="MobiDB-lite"/>
    </source>
</evidence>